<dbReference type="PANTHER" id="PTHR24370:SF10">
    <property type="entry name" value="LEUCINE-RICH REPEAT AND WD REPEAT-CONTAINING PROTEIN 1"/>
    <property type="match status" value="1"/>
</dbReference>
<feature type="domain" description="Leucine-rich repeat and WD repeat-containing protein 1 WD" evidence="1">
    <location>
        <begin position="23"/>
        <end position="226"/>
    </location>
</feature>
<evidence type="ECO:0000313" key="4">
    <source>
        <dbReference type="WBParaSite" id="ECPE_0000048201-mRNA-1"/>
    </source>
</evidence>
<reference evidence="4" key="1">
    <citation type="submission" date="2016-06" db="UniProtKB">
        <authorList>
            <consortium name="WormBaseParasite"/>
        </authorList>
    </citation>
    <scope>IDENTIFICATION</scope>
</reference>
<organism evidence="4">
    <name type="scientific">Echinostoma caproni</name>
    <dbReference type="NCBI Taxonomy" id="27848"/>
    <lineage>
        <taxon>Eukaryota</taxon>
        <taxon>Metazoa</taxon>
        <taxon>Spiralia</taxon>
        <taxon>Lophotrochozoa</taxon>
        <taxon>Platyhelminthes</taxon>
        <taxon>Trematoda</taxon>
        <taxon>Digenea</taxon>
        <taxon>Plagiorchiida</taxon>
        <taxon>Echinostomata</taxon>
        <taxon>Echinostomatoidea</taxon>
        <taxon>Echinostomatidae</taxon>
        <taxon>Echinostoma</taxon>
    </lineage>
</organism>
<dbReference type="InterPro" id="IPR056160">
    <property type="entry name" value="WD_LRWD1"/>
</dbReference>
<dbReference type="Gene3D" id="2.130.10.10">
    <property type="entry name" value="YVTN repeat-like/Quinoprotein amine dehydrogenase"/>
    <property type="match status" value="1"/>
</dbReference>
<name>A0A183A0J7_9TREM</name>
<evidence type="ECO:0000313" key="2">
    <source>
        <dbReference type="EMBL" id="VDP23160.1"/>
    </source>
</evidence>
<sequence>MRLVCPRANLNPVLNLVFLPKFDVLLAGCEDGVFSWNLPEFRKEKLNEERIADLEIKIPTRCEPCFDGLAKLTEQLVVVKCVEEGEIYVFDYAQVVQRSKRLSSGKKLVTVELRGQLRWQTTDEIYINVTARPGLNAVVCGDNEGTIWLYDLQKQIDEDARRFKAKPVKILEWPECSIGGSKDEDVQLKESITSGFKNPVVNTTDLSHDGQYLVAVTDNNLVCIWKFSG</sequence>
<dbReference type="GO" id="GO:0006325">
    <property type="term" value="P:chromatin organization"/>
    <property type="evidence" value="ECO:0007669"/>
    <property type="project" value="TreeGrafter"/>
</dbReference>
<accession>A0A183A0J7</accession>
<dbReference type="GO" id="GO:0003682">
    <property type="term" value="F:chromatin binding"/>
    <property type="evidence" value="ECO:0007669"/>
    <property type="project" value="TreeGrafter"/>
</dbReference>
<dbReference type="InterPro" id="IPR036322">
    <property type="entry name" value="WD40_repeat_dom_sf"/>
</dbReference>
<dbReference type="GO" id="GO:0005664">
    <property type="term" value="C:nuclear origin of replication recognition complex"/>
    <property type="evidence" value="ECO:0007669"/>
    <property type="project" value="TreeGrafter"/>
</dbReference>
<dbReference type="GO" id="GO:0071169">
    <property type="term" value="P:establishment of protein localization to chromatin"/>
    <property type="evidence" value="ECO:0007669"/>
    <property type="project" value="TreeGrafter"/>
</dbReference>
<dbReference type="AlphaFoldDB" id="A0A183A0J7"/>
<keyword evidence="3" id="KW-1185">Reference proteome</keyword>
<dbReference type="OrthoDB" id="7318948at2759"/>
<reference evidence="2 3" key="2">
    <citation type="submission" date="2018-11" db="EMBL/GenBank/DDBJ databases">
        <authorList>
            <consortium name="Pathogen Informatics"/>
        </authorList>
    </citation>
    <scope>NUCLEOTIDE SEQUENCE [LARGE SCALE GENOMIC DNA]</scope>
    <source>
        <strain evidence="2 3">Egypt</strain>
    </source>
</reference>
<dbReference type="SUPFAM" id="SSF50978">
    <property type="entry name" value="WD40 repeat-like"/>
    <property type="match status" value="1"/>
</dbReference>
<proteinExistence type="predicted"/>
<dbReference type="InterPro" id="IPR015943">
    <property type="entry name" value="WD40/YVTN_repeat-like_dom_sf"/>
</dbReference>
<dbReference type="EMBL" id="UZAN01001613">
    <property type="protein sequence ID" value="VDP23160.1"/>
    <property type="molecule type" value="Genomic_DNA"/>
</dbReference>
<gene>
    <name evidence="2" type="ORF">ECPE_LOCUS482</name>
</gene>
<evidence type="ECO:0000259" key="1">
    <source>
        <dbReference type="Pfam" id="PF23215"/>
    </source>
</evidence>
<evidence type="ECO:0000313" key="3">
    <source>
        <dbReference type="Proteomes" id="UP000272942"/>
    </source>
</evidence>
<dbReference type="Proteomes" id="UP000272942">
    <property type="component" value="Unassembled WGS sequence"/>
</dbReference>
<dbReference type="Pfam" id="PF23215">
    <property type="entry name" value="WD_LRWD1"/>
    <property type="match status" value="1"/>
</dbReference>
<dbReference type="WBParaSite" id="ECPE_0000048201-mRNA-1">
    <property type="protein sequence ID" value="ECPE_0000048201-mRNA-1"/>
    <property type="gene ID" value="ECPE_0000048201"/>
</dbReference>
<protein>
    <submittedName>
        <fullName evidence="4">WD_REPEATS_REGION domain-containing protein</fullName>
    </submittedName>
</protein>
<dbReference type="PANTHER" id="PTHR24370">
    <property type="entry name" value="OPTICIN"/>
    <property type="match status" value="1"/>
</dbReference>
<dbReference type="InterPro" id="IPR052489">
    <property type="entry name" value="LRWD1"/>
</dbReference>